<dbReference type="PROSITE" id="PS51730">
    <property type="entry name" value="GNAT_ATAT"/>
    <property type="match status" value="1"/>
</dbReference>
<dbReference type="Proteomes" id="UP001177023">
    <property type="component" value="Unassembled WGS sequence"/>
</dbReference>
<proteinExistence type="inferred from homology"/>
<dbReference type="SMART" id="SM00320">
    <property type="entry name" value="WD40"/>
    <property type="match status" value="5"/>
</dbReference>
<dbReference type="GO" id="GO:0042073">
    <property type="term" value="P:intraciliary transport"/>
    <property type="evidence" value="ECO:0007669"/>
    <property type="project" value="TreeGrafter"/>
</dbReference>
<dbReference type="EMBL" id="CATQJA010002665">
    <property type="protein sequence ID" value="CAJ0583687.1"/>
    <property type="molecule type" value="Genomic_DNA"/>
</dbReference>
<evidence type="ECO:0000256" key="2">
    <source>
        <dbReference type="ARBA" id="ARBA00022473"/>
    </source>
</evidence>
<keyword evidence="12" id="KW-1185">Reference proteome</keyword>
<dbReference type="SUPFAM" id="SSF50978">
    <property type="entry name" value="WD40 repeat-like"/>
    <property type="match status" value="1"/>
</dbReference>
<dbReference type="Pfam" id="PF05301">
    <property type="entry name" value="Acetyltransf_16"/>
    <property type="match status" value="1"/>
</dbReference>
<name>A0AA36DA59_9BILA</name>
<dbReference type="Pfam" id="PF23387">
    <property type="entry name" value="TPR_IFT80_172"/>
    <property type="match status" value="1"/>
</dbReference>
<dbReference type="Gene3D" id="2.130.10.10">
    <property type="entry name" value="YVTN repeat-like/Quinoprotein amine dehydrogenase"/>
    <property type="match status" value="2"/>
</dbReference>
<evidence type="ECO:0000256" key="7">
    <source>
        <dbReference type="ARBA" id="ARBA00023273"/>
    </source>
</evidence>
<dbReference type="InterPro" id="IPR011990">
    <property type="entry name" value="TPR-like_helical_dom_sf"/>
</dbReference>
<protein>
    <recommendedName>
        <fullName evidence="10">N-acetyltransferase domain-containing protein</fullName>
    </recommendedName>
</protein>
<keyword evidence="6" id="KW-0969">Cilium</keyword>
<dbReference type="Pfam" id="PF00400">
    <property type="entry name" value="WD40"/>
    <property type="match status" value="1"/>
</dbReference>
<keyword evidence="7" id="KW-0966">Cell projection</keyword>
<keyword evidence="3" id="KW-0853">WD repeat</keyword>
<dbReference type="InterPro" id="IPR015943">
    <property type="entry name" value="WD40/YVTN_repeat-like_dom_sf"/>
</dbReference>
<feature type="non-terminal residue" evidence="11">
    <location>
        <position position="1614"/>
    </location>
</feature>
<keyword evidence="5" id="KW-0802">TPR repeat</keyword>
<dbReference type="Pfam" id="PF24762">
    <property type="entry name" value="TPR_IF140-IFT172"/>
    <property type="match status" value="1"/>
</dbReference>
<evidence type="ECO:0000313" key="11">
    <source>
        <dbReference type="EMBL" id="CAJ0583687.1"/>
    </source>
</evidence>
<evidence type="ECO:0000256" key="5">
    <source>
        <dbReference type="ARBA" id="ARBA00022803"/>
    </source>
</evidence>
<dbReference type="GO" id="GO:0019799">
    <property type="term" value="F:tubulin N-acetyltransferase activity"/>
    <property type="evidence" value="ECO:0007669"/>
    <property type="project" value="InterPro"/>
</dbReference>
<dbReference type="SUPFAM" id="SSF48452">
    <property type="entry name" value="TPR-like"/>
    <property type="match status" value="1"/>
</dbReference>
<dbReference type="HAMAP" id="MF_03130">
    <property type="entry name" value="mec17"/>
    <property type="match status" value="1"/>
</dbReference>
<evidence type="ECO:0000256" key="3">
    <source>
        <dbReference type="ARBA" id="ARBA00022574"/>
    </source>
</evidence>
<sequence>MVEVVFDGGLWPEPIMHVTQREIAFFDRKRNNPVYEVINKLGICSAKAQCLKNPITSCDRINATDDPQGVYLHWKKTGEKRSEFQGMLKVGRRSLYLRNRDDVLFNETMLCVLDFYVCEGERNKGIGKELFDKMLEEEDVQPYQIAYDNPSKMLVAFLKKHYDLDDPIKQSTGLLVFDPIFEDKAPYEPTSSRSISRMTSPSRRMSEMVGVNEKGHLSAGTIIHGDAPENLRIEYDPDTPIGMKHHRDLGHTPLWMKLKYQGQLLPQQVGAARVCAIAATPNGSKVAVATSDRAIVLFDEKGEQRERFATKAIDAKFGKKSYAIRSVCFSPDSTQLAVGQSDHVVYVYKLGASWAEKKVIVNKLLQTASISALSWPFEDKLLIGLTDGKVRIGLIKSNKCSSLYKTEQPVVSLATNPRKTAFVSGHFDGSIILFIFASKSQSKICTHQVTPYSLVFTAHGLLVAGSDRRIYAYTENGVVQQQWDFSDEHEKEFSAICRDPTGTNAVVGSYNKLRLFSYNLRRGAWDEDTPLVINNMYTITALEWKGDGSAVYSGTLNGGATTIDCSLKKGIIRSRFETTHVAPSHVILRDISNESKTSIISNKGLQIDDIKVTGKDQFVLAYTASTLIIADTQSGRSSEIDWFSGGNEKFYFDYPNVAVIVNAGEVTVVEYGIDGENLYVWYNPEYPNQPTITQVRGEIEAVLRDNDRTEVIVQESKAKVAYELDNTQIEFAAALESSDFERAVSFLEKTPDQDEAYLMWRRVAYLAMEQGKLLIAQRCFAAMGDVPRTNFMMETIKMAKDAAKSIGGDGSAHYKVRANIARINKKFKEAEKIYLEQNDIDEAIGMYKSLHKWEDALELARARNYPGYEQLRISYHRALAETGQEAKVAELKATEGDPRSAIQLFLKSNQPTKALAVLTSKEDLIRDSIMVEDIATALLKNRFFEKIARFAFPDRVVGIEEEWGNHLVAQGQPEAAINHFLEANCTEKAVEAAIKAKEWSKAVQIVDVIQDTERSHTYYGQIAEHYASIGEFDRAERLFIEANLQKQAIAMYIKGSRWADAYRLSEEFLGKEETAQMYDRKAEELEEQGRLAEAEQLYISIGMSNKAIQMYKKANRNEEVVRLVGQYHSEHLLETHKRLGEEHEAAGDLKGAEEEFLKAGEYKMAIDMYRKAEQWSDAYRLAKTEGGDTIQKQVGFLWAKSLGGDAAVKLLTRFNMLSDAIDFAIENGAFDFAFDLAKLGMKERLPEVHTRIAVQMEEEGRLEEAAKHYIEGGKAEEAVAMFIHDQDWTNAEKIANAGRPDIIMRYFKEQAMWPDALRIAKEYLPNQLSSLQEEFDKEELRSGARGVESFLAQGREWEQNGEYYRAVQAFLKVGEHEKTAELLLALGNTADAIHALCEAQQWGKARQVANEFMPEALAEIDAAYKNSLKSEGRLGELIEGNGEKAIETAKQQKHGPLLDKYVAMYASHLISEGDYVKASKLFERYGAAGNEENFNIYKTLFDSVVGVRTDNPEEEYERIALIRNVYQQIVRGLENGNSRHFDFFYRQMLALHMMCIRNAMLIADELESKRTRLKLSIALLRYSDVLPPDRVFYEAGILARDVGTEYEGMRFPIS</sequence>
<evidence type="ECO:0000259" key="10">
    <source>
        <dbReference type="PROSITE" id="PS51730"/>
    </source>
</evidence>
<dbReference type="InterPro" id="IPR036322">
    <property type="entry name" value="WD40_repeat_dom_sf"/>
</dbReference>
<evidence type="ECO:0000256" key="6">
    <source>
        <dbReference type="ARBA" id="ARBA00023069"/>
    </source>
</evidence>
<dbReference type="Gene3D" id="3.40.630.30">
    <property type="match status" value="1"/>
</dbReference>
<dbReference type="GO" id="GO:0030992">
    <property type="term" value="C:intraciliary transport particle B"/>
    <property type="evidence" value="ECO:0007669"/>
    <property type="project" value="TreeGrafter"/>
</dbReference>
<gene>
    <name evidence="11" type="ORF">MSPICULIGERA_LOCUS21758</name>
</gene>
<comment type="similarity">
    <text evidence="8">Belongs to the IFT172 family.</text>
</comment>
<accession>A0AA36DA59</accession>
<dbReference type="InterPro" id="IPR056157">
    <property type="entry name" value="TPR_IFT80_172_dom"/>
</dbReference>
<evidence type="ECO:0000313" key="12">
    <source>
        <dbReference type="Proteomes" id="UP001177023"/>
    </source>
</evidence>
<dbReference type="PANTHER" id="PTHR15722:SF2">
    <property type="entry name" value="INTRAFLAGELLAR TRANSPORT PROTEIN 172 HOMOLOG"/>
    <property type="match status" value="1"/>
</dbReference>
<dbReference type="InterPro" id="IPR001680">
    <property type="entry name" value="WD40_rpt"/>
</dbReference>
<reference evidence="11" key="1">
    <citation type="submission" date="2023-06" db="EMBL/GenBank/DDBJ databases">
        <authorList>
            <person name="Delattre M."/>
        </authorList>
    </citation>
    <scope>NUCLEOTIDE SEQUENCE</scope>
    <source>
        <strain evidence="11">AF72</strain>
    </source>
</reference>
<feature type="domain" description="N-acetyltransferase" evidence="10">
    <location>
        <begin position="9"/>
        <end position="181"/>
    </location>
</feature>
<dbReference type="InterPro" id="IPR007965">
    <property type="entry name" value="GNAT_ATAT"/>
</dbReference>
<comment type="caution">
    <text evidence="11">The sequence shown here is derived from an EMBL/GenBank/DDBJ whole genome shotgun (WGS) entry which is preliminary data.</text>
</comment>
<organism evidence="11 12">
    <name type="scientific">Mesorhabditis spiculigera</name>
    <dbReference type="NCBI Taxonomy" id="96644"/>
    <lineage>
        <taxon>Eukaryota</taxon>
        <taxon>Metazoa</taxon>
        <taxon>Ecdysozoa</taxon>
        <taxon>Nematoda</taxon>
        <taxon>Chromadorea</taxon>
        <taxon>Rhabditida</taxon>
        <taxon>Rhabditina</taxon>
        <taxon>Rhabditomorpha</taxon>
        <taxon>Rhabditoidea</taxon>
        <taxon>Rhabditidae</taxon>
        <taxon>Mesorhabditinae</taxon>
        <taxon>Mesorhabditis</taxon>
    </lineage>
</organism>
<keyword evidence="4" id="KW-0677">Repeat</keyword>
<dbReference type="FunFam" id="1.25.40.470:FF:000008">
    <property type="entry name" value="Intraflagellar transport protein 172 homolog"/>
    <property type="match status" value="1"/>
</dbReference>
<keyword evidence="2" id="KW-0217">Developmental protein</keyword>
<keyword evidence="9" id="KW-0175">Coiled coil</keyword>
<dbReference type="GO" id="GO:0005874">
    <property type="term" value="C:microtubule"/>
    <property type="evidence" value="ECO:0007669"/>
    <property type="project" value="InterPro"/>
</dbReference>
<evidence type="ECO:0000256" key="8">
    <source>
        <dbReference type="ARBA" id="ARBA00038130"/>
    </source>
</evidence>
<dbReference type="InterPro" id="IPR056168">
    <property type="entry name" value="TPR_IF140/IFT172/WDR19"/>
</dbReference>
<dbReference type="PANTHER" id="PTHR15722">
    <property type="entry name" value="IFT140/172-RELATED"/>
    <property type="match status" value="1"/>
</dbReference>
<dbReference type="GO" id="GO:0005930">
    <property type="term" value="C:axoneme"/>
    <property type="evidence" value="ECO:0007669"/>
    <property type="project" value="TreeGrafter"/>
</dbReference>
<comment type="subcellular location">
    <subcellularLocation>
        <location evidence="1">Cell projection</location>
        <location evidence="1">Cilium</location>
    </subcellularLocation>
</comment>
<evidence type="ECO:0000256" key="9">
    <source>
        <dbReference type="SAM" id="Coils"/>
    </source>
</evidence>
<feature type="coiled-coil region" evidence="9">
    <location>
        <begin position="1068"/>
        <end position="1095"/>
    </location>
</feature>
<evidence type="ECO:0000256" key="1">
    <source>
        <dbReference type="ARBA" id="ARBA00004138"/>
    </source>
</evidence>
<dbReference type="Gene3D" id="1.25.40.470">
    <property type="match status" value="2"/>
</dbReference>
<dbReference type="GO" id="GO:0036064">
    <property type="term" value="C:ciliary basal body"/>
    <property type="evidence" value="ECO:0007669"/>
    <property type="project" value="TreeGrafter"/>
</dbReference>
<evidence type="ECO:0000256" key="4">
    <source>
        <dbReference type="ARBA" id="ARBA00022737"/>
    </source>
</evidence>